<name>A0A075G3Z2_9ARCH</name>
<dbReference type="AlphaFoldDB" id="A0A075G3Z2"/>
<sequence length="141" mass="15772">MSVSLGTAVMAETLNSSDRELNFLQFGGEAYMPDTDEISFNGFNSEITQNSNLEFGLIVSNPDYNCGDLYITIYDISTSEKQIFTQSGYLKQCFIQNNNILPVGESYSELISKPGSYEIHIEIFNDKYSDSISVTKTLLVK</sequence>
<proteinExistence type="predicted"/>
<organism evidence="1">
    <name type="scientific">uncultured marine thaumarchaeote KM3_05_F10</name>
    <dbReference type="NCBI Taxonomy" id="1455969"/>
    <lineage>
        <taxon>Archaea</taxon>
        <taxon>Nitrososphaerota</taxon>
        <taxon>environmental samples</taxon>
    </lineage>
</organism>
<protein>
    <submittedName>
        <fullName evidence="1">Uncharacterized protein</fullName>
    </submittedName>
</protein>
<evidence type="ECO:0000313" key="1">
    <source>
        <dbReference type="EMBL" id="AIE98338.1"/>
    </source>
</evidence>
<reference evidence="1" key="1">
    <citation type="journal article" date="2014" name="Genome Biol. Evol.">
        <title>Pangenome evidence for extensive interdomain horizontal transfer affecting lineage core and shell genes in uncultured planktonic thaumarchaeota and euryarchaeota.</title>
        <authorList>
            <person name="Deschamps P."/>
            <person name="Zivanovic Y."/>
            <person name="Moreira D."/>
            <person name="Rodriguez-Valera F."/>
            <person name="Lopez-Garcia P."/>
        </authorList>
    </citation>
    <scope>NUCLEOTIDE SEQUENCE</scope>
</reference>
<accession>A0A075G3Z2</accession>
<dbReference type="EMBL" id="KF900533">
    <property type="protein sequence ID" value="AIE98338.1"/>
    <property type="molecule type" value="Genomic_DNA"/>
</dbReference>